<dbReference type="EMBL" id="JABEQG010000023">
    <property type="protein sequence ID" value="MBB2157058.1"/>
    <property type="molecule type" value="Genomic_DNA"/>
</dbReference>
<dbReference type="CDD" id="cd07262">
    <property type="entry name" value="VOC_like"/>
    <property type="match status" value="1"/>
</dbReference>
<evidence type="ECO:0000313" key="1">
    <source>
        <dbReference type="EMBL" id="MBB2157058.1"/>
    </source>
</evidence>
<proteinExistence type="predicted"/>
<dbReference type="RefSeq" id="WP_012228430.1">
    <property type="nucleotide sequence ID" value="NZ_JABEQG010000023.1"/>
</dbReference>
<sequence>MIDHISIRVTSLLRACAFYDRVLTPLGLVCTVRDGLEYAGYGLTGRDPFLWLTLHDAPPGHVQIAFAAHSRTAVEEFHMAALAAGGRGRTTPCLQTDHGGPYFSASVLDPDRHEIEAICRTPGL</sequence>
<evidence type="ECO:0000313" key="2">
    <source>
        <dbReference type="Proteomes" id="UP000550787"/>
    </source>
</evidence>
<name>A0A7W4I6A9_GLUDI</name>
<protein>
    <submittedName>
        <fullName evidence="1">VOC family protein</fullName>
    </submittedName>
</protein>
<dbReference type="OMA" id="LWPEYHP"/>
<comment type="caution">
    <text evidence="1">The sequence shown here is derived from an EMBL/GenBank/DDBJ whole genome shotgun (WGS) entry which is preliminary data.</text>
</comment>
<reference evidence="1 2" key="1">
    <citation type="submission" date="2020-04" db="EMBL/GenBank/DDBJ databases">
        <title>Description of novel Gluconacetobacter.</title>
        <authorList>
            <person name="Sombolestani A."/>
        </authorList>
    </citation>
    <scope>NUCLEOTIDE SEQUENCE [LARGE SCALE GENOMIC DNA]</scope>
    <source>
        <strain evidence="1 2">LMG 7603</strain>
    </source>
</reference>
<dbReference type="PANTHER" id="PTHR35006:SF2">
    <property type="entry name" value="GLYOXALASE FAMILY PROTEIN (AFU_ORTHOLOGUE AFUA_5G14830)"/>
    <property type="match status" value="1"/>
</dbReference>
<dbReference type="Pfam" id="PF00903">
    <property type="entry name" value="Glyoxalase"/>
    <property type="match status" value="1"/>
</dbReference>
<accession>A0A7W4I6A9</accession>
<dbReference type="PANTHER" id="PTHR35006">
    <property type="entry name" value="GLYOXALASE FAMILY PROTEIN (AFU_ORTHOLOGUE AFUA_5G14830)"/>
    <property type="match status" value="1"/>
</dbReference>
<organism evidence="1 2">
    <name type="scientific">Gluconacetobacter diazotrophicus</name>
    <name type="common">Acetobacter diazotrophicus</name>
    <dbReference type="NCBI Taxonomy" id="33996"/>
    <lineage>
        <taxon>Bacteria</taxon>
        <taxon>Pseudomonadati</taxon>
        <taxon>Pseudomonadota</taxon>
        <taxon>Alphaproteobacteria</taxon>
        <taxon>Acetobacterales</taxon>
        <taxon>Acetobacteraceae</taxon>
        <taxon>Gluconacetobacter</taxon>
    </lineage>
</organism>
<dbReference type="InterPro" id="IPR029068">
    <property type="entry name" value="Glyas_Bleomycin-R_OHBP_Dase"/>
</dbReference>
<dbReference type="PROSITE" id="PS51819">
    <property type="entry name" value="VOC"/>
    <property type="match status" value="1"/>
</dbReference>
<dbReference type="InterPro" id="IPR004360">
    <property type="entry name" value="Glyas_Fos-R_dOase_dom"/>
</dbReference>
<dbReference type="Gene3D" id="3.10.180.10">
    <property type="entry name" value="2,3-Dihydroxybiphenyl 1,2-Dioxygenase, domain 1"/>
    <property type="match status" value="1"/>
</dbReference>
<dbReference type="Proteomes" id="UP000550787">
    <property type="component" value="Unassembled WGS sequence"/>
</dbReference>
<gene>
    <name evidence="1" type="ORF">HLH33_12180</name>
</gene>
<dbReference type="InterPro" id="IPR037523">
    <property type="entry name" value="VOC_core"/>
</dbReference>
<dbReference type="SUPFAM" id="SSF54593">
    <property type="entry name" value="Glyoxalase/Bleomycin resistance protein/Dihydroxybiphenyl dioxygenase"/>
    <property type="match status" value="1"/>
</dbReference>
<dbReference type="AlphaFoldDB" id="A0A7W4I6A9"/>